<dbReference type="PROSITE" id="PS51934">
    <property type="entry name" value="LRAT"/>
    <property type="match status" value="1"/>
</dbReference>
<dbReference type="EMBL" id="JBJKBG010000008">
    <property type="protein sequence ID" value="KAL3728025.1"/>
    <property type="molecule type" value="Genomic_DNA"/>
</dbReference>
<dbReference type="Proteomes" id="UP001634007">
    <property type="component" value="Unassembled WGS sequence"/>
</dbReference>
<dbReference type="PANTHER" id="PTHR46137:SF14">
    <property type="entry name" value="LRAT DOMAIN-CONTAINING PROTEIN"/>
    <property type="match status" value="1"/>
</dbReference>
<comment type="caution">
    <text evidence="2">The sequence shown here is derived from an EMBL/GenBank/DDBJ whole genome shotgun (WGS) entry which is preliminary data.</text>
</comment>
<keyword evidence="3" id="KW-1185">Reference proteome</keyword>
<dbReference type="AlphaFoldDB" id="A0ABD3JX25"/>
<dbReference type="PANTHER" id="PTHR46137">
    <property type="entry name" value="OS05G0310600 PROTEIN"/>
    <property type="match status" value="1"/>
</dbReference>
<evidence type="ECO:0000313" key="3">
    <source>
        <dbReference type="Proteomes" id="UP001634007"/>
    </source>
</evidence>
<dbReference type="Gene3D" id="3.90.1720.10">
    <property type="entry name" value="endopeptidase domain like (from Nostoc punctiforme)"/>
    <property type="match status" value="1"/>
</dbReference>
<evidence type="ECO:0000313" key="2">
    <source>
        <dbReference type="EMBL" id="KAL3728025.1"/>
    </source>
</evidence>
<organism evidence="2 3">
    <name type="scientific">Eucalyptus globulus</name>
    <name type="common">Tasmanian blue gum</name>
    <dbReference type="NCBI Taxonomy" id="34317"/>
    <lineage>
        <taxon>Eukaryota</taxon>
        <taxon>Viridiplantae</taxon>
        <taxon>Streptophyta</taxon>
        <taxon>Embryophyta</taxon>
        <taxon>Tracheophyta</taxon>
        <taxon>Spermatophyta</taxon>
        <taxon>Magnoliopsida</taxon>
        <taxon>eudicotyledons</taxon>
        <taxon>Gunneridae</taxon>
        <taxon>Pentapetalae</taxon>
        <taxon>rosids</taxon>
        <taxon>malvids</taxon>
        <taxon>Myrtales</taxon>
        <taxon>Myrtaceae</taxon>
        <taxon>Myrtoideae</taxon>
        <taxon>Eucalypteae</taxon>
        <taxon>Eucalyptus</taxon>
    </lineage>
</organism>
<reference evidence="2 3" key="1">
    <citation type="submission" date="2024-11" db="EMBL/GenBank/DDBJ databases">
        <title>Chromosome-level genome assembly of Eucalyptus globulus Labill. provides insights into its genome evolution.</title>
        <authorList>
            <person name="Li X."/>
        </authorList>
    </citation>
    <scope>NUCLEOTIDE SEQUENCE [LARGE SCALE GENOMIC DNA]</scope>
    <source>
        <strain evidence="2">CL2024</strain>
        <tissue evidence="2">Fresh tender leaves</tissue>
    </source>
</reference>
<protein>
    <recommendedName>
        <fullName evidence="1">LRAT domain-containing protein</fullName>
    </recommendedName>
</protein>
<dbReference type="InterPro" id="IPR007053">
    <property type="entry name" value="LRAT_dom"/>
</dbReference>
<dbReference type="InterPro" id="IPR038765">
    <property type="entry name" value="Papain-like_cys_pep_sf"/>
</dbReference>
<proteinExistence type="predicted"/>
<dbReference type="Pfam" id="PF04970">
    <property type="entry name" value="LRAT"/>
    <property type="match status" value="1"/>
</dbReference>
<dbReference type="SUPFAM" id="SSF54001">
    <property type="entry name" value="Cysteine proteinases"/>
    <property type="match status" value="1"/>
</dbReference>
<sequence>METRKKIKGKIKDGMELLWKKVDPEDLKPGDHIYSYRLYGLYTHHGIYEGGSYVIHFTNPKIMEAILSFSGGEPETMPACPKCGYQKNTDRGVIRTCLDCFRQHGKKLHSIYNFNYGAPRWCYRLKRTCSTLSCDKSPEQVIEVASNLLGSDRFGTYHVFTNNCEHFATYCKTGVCFSKQAEFVKHLRKVEERFKKFVETLYPTQ</sequence>
<evidence type="ECO:0000259" key="1">
    <source>
        <dbReference type="PROSITE" id="PS51934"/>
    </source>
</evidence>
<name>A0ABD3JX25_EUCGL</name>
<accession>A0ABD3JX25</accession>
<feature type="domain" description="LRAT" evidence="1">
    <location>
        <begin position="34"/>
        <end position="180"/>
    </location>
</feature>
<gene>
    <name evidence="2" type="ORF">ACJRO7_032727</name>
</gene>